<feature type="chain" id="PRO_5044214627" description="DUF4189 domain-containing protein" evidence="1">
    <location>
        <begin position="21"/>
        <end position="172"/>
    </location>
</feature>
<dbReference type="AlphaFoldDB" id="A0AB33CUN1"/>
<name>A0AB33CUN1_XANCI</name>
<feature type="domain" description="DUF4189" evidence="2">
    <location>
        <begin position="61"/>
        <end position="164"/>
    </location>
</feature>
<proteinExistence type="predicted"/>
<keyword evidence="1" id="KW-0732">Signal</keyword>
<dbReference type="InterPro" id="IPR025240">
    <property type="entry name" value="DUF4189"/>
</dbReference>
<reference evidence="3 4" key="1">
    <citation type="submission" date="2017-06" db="EMBL/GenBank/DDBJ databases">
        <title>First complete genome sequences of Xanthomonas citri pv. vignicola strains CFBP 7111, CFBP 7112 and CFBP 7113 using long-read technology.</title>
        <authorList>
            <person name="Ruh M."/>
            <person name="Briand M."/>
            <person name="Bonneau S."/>
            <person name="Jacques M.A."/>
            <person name="Chen N.W.G."/>
        </authorList>
    </citation>
    <scope>NUCLEOTIDE SEQUENCE [LARGE SCALE GENOMIC DNA]</scope>
    <source>
        <strain evidence="3 4">CFBP7111</strain>
    </source>
</reference>
<evidence type="ECO:0000256" key="1">
    <source>
        <dbReference type="SAM" id="SignalP"/>
    </source>
</evidence>
<evidence type="ECO:0000313" key="3">
    <source>
        <dbReference type="EMBL" id="ASK94281.1"/>
    </source>
</evidence>
<sequence>MKISLLILLIYACILDIAHAEGGCPPGQYPIGGQGAIACAPLPQDQTQQKARPIGKWIKTWGAIASGTIDSIVTYGVSTGKFSKAEAEQEALAQCSSHGENNCAVLLTYRNQCAAVATPKIDGRPSGIARLVGRATLNEASTDALATCTKNNPNAECSIGYKNCTEPVFQQF</sequence>
<feature type="signal peptide" evidence="1">
    <location>
        <begin position="1"/>
        <end position="20"/>
    </location>
</feature>
<dbReference type="EMBL" id="CP022263">
    <property type="protein sequence ID" value="ASK94281.1"/>
    <property type="molecule type" value="Genomic_DNA"/>
</dbReference>
<dbReference type="Pfam" id="PF13827">
    <property type="entry name" value="DUF4189"/>
    <property type="match status" value="1"/>
</dbReference>
<dbReference type="Proteomes" id="UP000198357">
    <property type="component" value="Chromosome"/>
</dbReference>
<evidence type="ECO:0000259" key="2">
    <source>
        <dbReference type="Pfam" id="PF13827"/>
    </source>
</evidence>
<organism evidence="3 4">
    <name type="scientific">Xanthomonas citri pv. vignicola</name>
    <dbReference type="NCBI Taxonomy" id="473426"/>
    <lineage>
        <taxon>Bacteria</taxon>
        <taxon>Pseudomonadati</taxon>
        <taxon>Pseudomonadota</taxon>
        <taxon>Gammaproteobacteria</taxon>
        <taxon>Lysobacterales</taxon>
        <taxon>Lysobacteraceae</taxon>
        <taxon>Xanthomonas</taxon>
    </lineage>
</organism>
<evidence type="ECO:0000313" key="4">
    <source>
        <dbReference type="Proteomes" id="UP000198357"/>
    </source>
</evidence>
<gene>
    <name evidence="3" type="ORF">XcvCFBP7111P_02250</name>
</gene>
<protein>
    <recommendedName>
        <fullName evidence="2">DUF4189 domain-containing protein</fullName>
    </recommendedName>
</protein>
<dbReference type="RefSeq" id="WP_089113457.1">
    <property type="nucleotide sequence ID" value="NZ_CP022263.1"/>
</dbReference>
<accession>A0AB33CUN1</accession>